<evidence type="ECO:0000256" key="2">
    <source>
        <dbReference type="ARBA" id="ARBA00023239"/>
    </source>
</evidence>
<sequence>MNRTAAIRAIITATTVEPVVYTTEATCRAARSIADRRNHLYLTVGQGMASSLGIGVAMQIGRPTVVVDAYGSLARNPMGLITAGSVAGLRLVHVVLDDGLFGAGQSAASPSGRADICALARASGYASVSSTARADRFLALLRNQLATATRPVLIRCLLSEPDEPAVPSAGLRTVDLPENARRFQDTIGALSPVPRTA</sequence>
<evidence type="ECO:0000313" key="3">
    <source>
        <dbReference type="EMBL" id="MFC7615901.1"/>
    </source>
</evidence>
<evidence type="ECO:0000313" key="4">
    <source>
        <dbReference type="Proteomes" id="UP001596512"/>
    </source>
</evidence>
<proteinExistence type="predicted"/>
<dbReference type="Proteomes" id="UP001596512">
    <property type="component" value="Unassembled WGS sequence"/>
</dbReference>
<dbReference type="Gene3D" id="3.40.50.970">
    <property type="match status" value="1"/>
</dbReference>
<gene>
    <name evidence="3" type="ORF">ACFQV2_22845</name>
</gene>
<dbReference type="SUPFAM" id="SSF52518">
    <property type="entry name" value="Thiamin diphosphate-binding fold (THDP-binding)"/>
    <property type="match status" value="1"/>
</dbReference>
<keyword evidence="4" id="KW-1185">Reference proteome</keyword>
<dbReference type="InterPro" id="IPR051818">
    <property type="entry name" value="TPP_dependent_decarboxylase"/>
</dbReference>
<dbReference type="EMBL" id="JBHTEY010000004">
    <property type="protein sequence ID" value="MFC7615901.1"/>
    <property type="molecule type" value="Genomic_DNA"/>
</dbReference>
<organism evidence="3 4">
    <name type="scientific">Actinokineospora soli</name>
    <dbReference type="NCBI Taxonomy" id="1048753"/>
    <lineage>
        <taxon>Bacteria</taxon>
        <taxon>Bacillati</taxon>
        <taxon>Actinomycetota</taxon>
        <taxon>Actinomycetes</taxon>
        <taxon>Pseudonocardiales</taxon>
        <taxon>Pseudonocardiaceae</taxon>
        <taxon>Actinokineospora</taxon>
    </lineage>
</organism>
<name>A0ABW2TQW1_9PSEU</name>
<dbReference type="PANTHER" id="PTHR42818:SF1">
    <property type="entry name" value="SULFOPYRUVATE DECARBOXYLASE"/>
    <property type="match status" value="1"/>
</dbReference>
<evidence type="ECO:0000256" key="1">
    <source>
        <dbReference type="ARBA" id="ARBA00022793"/>
    </source>
</evidence>
<dbReference type="InterPro" id="IPR029061">
    <property type="entry name" value="THDP-binding"/>
</dbReference>
<protein>
    <recommendedName>
        <fullName evidence="5">Phosphonopyruvate decarboxylase</fullName>
    </recommendedName>
</protein>
<comment type="caution">
    <text evidence="3">The sequence shown here is derived from an EMBL/GenBank/DDBJ whole genome shotgun (WGS) entry which is preliminary data.</text>
</comment>
<keyword evidence="2" id="KW-0456">Lyase</keyword>
<evidence type="ECO:0008006" key="5">
    <source>
        <dbReference type="Google" id="ProtNLM"/>
    </source>
</evidence>
<reference evidence="4" key="1">
    <citation type="journal article" date="2019" name="Int. J. Syst. Evol. Microbiol.">
        <title>The Global Catalogue of Microorganisms (GCM) 10K type strain sequencing project: providing services to taxonomists for standard genome sequencing and annotation.</title>
        <authorList>
            <consortium name="The Broad Institute Genomics Platform"/>
            <consortium name="The Broad Institute Genome Sequencing Center for Infectious Disease"/>
            <person name="Wu L."/>
            <person name="Ma J."/>
        </authorList>
    </citation>
    <scope>NUCLEOTIDE SEQUENCE [LARGE SCALE GENOMIC DNA]</scope>
    <source>
        <strain evidence="4">JCM 17695</strain>
    </source>
</reference>
<dbReference type="PANTHER" id="PTHR42818">
    <property type="entry name" value="SULFOPYRUVATE DECARBOXYLASE SUBUNIT ALPHA"/>
    <property type="match status" value="1"/>
</dbReference>
<keyword evidence="1" id="KW-0210">Decarboxylase</keyword>
<accession>A0ABW2TQW1</accession>